<name>A0A430UQ21_THESC</name>
<protein>
    <submittedName>
        <fullName evidence="6">Sugar ABC transporter substrate-binding protein</fullName>
    </submittedName>
</protein>
<dbReference type="AlphaFoldDB" id="A0A430UQ21"/>
<feature type="signal peptide" evidence="5">
    <location>
        <begin position="1"/>
        <end position="17"/>
    </location>
</feature>
<dbReference type="GO" id="GO:1901982">
    <property type="term" value="F:maltose binding"/>
    <property type="evidence" value="ECO:0007669"/>
    <property type="project" value="TreeGrafter"/>
</dbReference>
<dbReference type="Gene3D" id="3.40.190.10">
    <property type="entry name" value="Periplasmic binding protein-like II"/>
    <property type="match status" value="1"/>
</dbReference>
<proteinExistence type="inferred from homology"/>
<dbReference type="CDD" id="cd14749">
    <property type="entry name" value="PBP2_XBP1_like"/>
    <property type="match status" value="1"/>
</dbReference>
<dbReference type="Proteomes" id="UP000287173">
    <property type="component" value="Unassembled WGS sequence"/>
</dbReference>
<feature type="chain" id="PRO_5019231963" evidence="5">
    <location>
        <begin position="18"/>
        <end position="448"/>
    </location>
</feature>
<evidence type="ECO:0000256" key="4">
    <source>
        <dbReference type="SAM" id="MobiDB-lite"/>
    </source>
</evidence>
<accession>A0A430UQ21</accession>
<comment type="caution">
    <text evidence="6">The sequence shown here is derived from an EMBL/GenBank/DDBJ whole genome shotgun (WGS) entry which is preliminary data.</text>
</comment>
<dbReference type="GO" id="GO:0015768">
    <property type="term" value="P:maltose transport"/>
    <property type="evidence" value="ECO:0007669"/>
    <property type="project" value="TreeGrafter"/>
</dbReference>
<dbReference type="Pfam" id="PF01547">
    <property type="entry name" value="SBP_bac_1"/>
    <property type="match status" value="1"/>
</dbReference>
<evidence type="ECO:0000256" key="1">
    <source>
        <dbReference type="ARBA" id="ARBA00008520"/>
    </source>
</evidence>
<keyword evidence="2" id="KW-0813">Transport</keyword>
<dbReference type="PANTHER" id="PTHR30061:SF50">
    <property type="entry name" value="MALTOSE_MALTODEXTRIN-BINDING PERIPLASMIC PROTEIN"/>
    <property type="match status" value="1"/>
</dbReference>
<dbReference type="EMBL" id="PEMG01000130">
    <property type="protein sequence ID" value="RTI09576.1"/>
    <property type="molecule type" value="Genomic_DNA"/>
</dbReference>
<dbReference type="InterPro" id="IPR006059">
    <property type="entry name" value="SBP"/>
</dbReference>
<evidence type="ECO:0000256" key="2">
    <source>
        <dbReference type="ARBA" id="ARBA00022448"/>
    </source>
</evidence>
<gene>
    <name evidence="6" type="ORF">CSW30_05535</name>
</gene>
<sequence length="448" mass="49666">MKKLLAFCAALLPLALAQSVTITYWQYEFRSKVEAINELIRRFEAQNPGIKVVHQTFPYDAFQQKVAAAIPAGQGPDVVNLYYGWAPTWVKAGYLVPLPDDWVRRLDQDFVAMAQAARVGGKLYGVPTAVRSLALFYNKDLFRQAGIAGPPKTWEEFIAVGQKLTVKQGGRFTQIGYGIAPDGQDHHLVREVLVRQFGGRPYSDDGKRVLYQGEAGLKALSFYTDWVRKHEIGVPGFFPGNNGYRDGFIAGKIAMIIDGSFAIGTIQQGARFNFGVAELPLERIGGRKANFGSFWMHGLTPLATGPKREAALRFLAFITSKETQRYWLEKVGELPASKNLIRDPKLSLHPVYGPFVLSLAYAKATPFVDEAAQRKVMVDAINRVLLQGMDPAQSLRIAAEEEQKILIPFLVVSFVYDRGRPPDPERAVAEGQEGQGPDREAPLSGRLP</sequence>
<evidence type="ECO:0000256" key="3">
    <source>
        <dbReference type="ARBA" id="ARBA00022729"/>
    </source>
</evidence>
<dbReference type="GO" id="GO:0055052">
    <property type="term" value="C:ATP-binding cassette (ABC) transporter complex, substrate-binding subunit-containing"/>
    <property type="evidence" value="ECO:0007669"/>
    <property type="project" value="TreeGrafter"/>
</dbReference>
<evidence type="ECO:0000313" key="6">
    <source>
        <dbReference type="EMBL" id="RTI09576.1"/>
    </source>
</evidence>
<organism evidence="6 7">
    <name type="scientific">Thermus scotoductus</name>
    <dbReference type="NCBI Taxonomy" id="37636"/>
    <lineage>
        <taxon>Bacteria</taxon>
        <taxon>Thermotogati</taxon>
        <taxon>Deinococcota</taxon>
        <taxon>Deinococci</taxon>
        <taxon>Thermales</taxon>
        <taxon>Thermaceae</taxon>
        <taxon>Thermus</taxon>
    </lineage>
</organism>
<dbReference type="RefSeq" id="WP_126218465.1">
    <property type="nucleotide sequence ID" value="NZ_PEMG01000130.1"/>
</dbReference>
<dbReference type="GO" id="GO:0042956">
    <property type="term" value="P:maltodextrin transmembrane transport"/>
    <property type="evidence" value="ECO:0007669"/>
    <property type="project" value="TreeGrafter"/>
</dbReference>
<evidence type="ECO:0000313" key="7">
    <source>
        <dbReference type="Proteomes" id="UP000287173"/>
    </source>
</evidence>
<comment type="similarity">
    <text evidence="1">Belongs to the bacterial solute-binding protein 1 family.</text>
</comment>
<reference evidence="6 7" key="1">
    <citation type="journal article" date="2019" name="Extremophiles">
        <title>Biogeography of thermophiles and predominance of Thermus scotoductus in domestic water heaters.</title>
        <authorList>
            <person name="Wilpiszeski R.L."/>
            <person name="Zhang Z."/>
            <person name="House C.H."/>
        </authorList>
    </citation>
    <scope>NUCLEOTIDE SEQUENCE [LARGE SCALE GENOMIC DNA]</scope>
    <source>
        <strain evidence="6 7">17_S17</strain>
    </source>
</reference>
<feature type="non-terminal residue" evidence="6">
    <location>
        <position position="448"/>
    </location>
</feature>
<feature type="region of interest" description="Disordered" evidence="4">
    <location>
        <begin position="422"/>
        <end position="448"/>
    </location>
</feature>
<dbReference type="PANTHER" id="PTHR30061">
    <property type="entry name" value="MALTOSE-BINDING PERIPLASMIC PROTEIN"/>
    <property type="match status" value="1"/>
</dbReference>
<dbReference type="SUPFAM" id="SSF53850">
    <property type="entry name" value="Periplasmic binding protein-like II"/>
    <property type="match status" value="1"/>
</dbReference>
<keyword evidence="3 5" id="KW-0732">Signal</keyword>
<evidence type="ECO:0000256" key="5">
    <source>
        <dbReference type="SAM" id="SignalP"/>
    </source>
</evidence>